<dbReference type="RefSeq" id="WP_038088618.1">
    <property type="nucleotide sequence ID" value="NZ_JQSG02000002.1"/>
</dbReference>
<evidence type="ECO:0000313" key="2">
    <source>
        <dbReference type="EMBL" id="OBS10274.1"/>
    </source>
</evidence>
<dbReference type="Proteomes" id="UP000029273">
    <property type="component" value="Unassembled WGS sequence"/>
</dbReference>
<reference evidence="2 3" key="1">
    <citation type="journal article" date="2014" name="Genome Announc.">
        <title>Draft Genome Sequence of the Iron-Oxidizing, Acidophilic, and Halotolerant 'Thiobacillus prosperus' Type Strain DSM 5130.</title>
        <authorList>
            <person name="Ossandon F.J."/>
            <person name="Cardenas J.P."/>
            <person name="Corbett M."/>
            <person name="Quatrini R."/>
            <person name="Holmes D.S."/>
            <person name="Watkin E."/>
        </authorList>
    </citation>
    <scope>NUCLEOTIDE SEQUENCE [LARGE SCALE GENOMIC DNA]</scope>
    <source>
        <strain evidence="2 3">DSM 5130</strain>
    </source>
</reference>
<keyword evidence="1" id="KW-1133">Transmembrane helix</keyword>
<feature type="transmembrane region" description="Helical" evidence="1">
    <location>
        <begin position="12"/>
        <end position="42"/>
    </location>
</feature>
<dbReference type="AlphaFoldDB" id="A0A1A6C6T6"/>
<accession>A0A1A6C6T6</accession>
<keyword evidence="3" id="KW-1185">Reference proteome</keyword>
<protein>
    <submittedName>
        <fullName evidence="2">Uncharacterized protein</fullName>
    </submittedName>
</protein>
<evidence type="ECO:0000256" key="1">
    <source>
        <dbReference type="SAM" id="Phobius"/>
    </source>
</evidence>
<comment type="caution">
    <text evidence="2">The sequence shown here is derived from an EMBL/GenBank/DDBJ whole genome shotgun (WGS) entry which is preliminary data.</text>
</comment>
<sequence>MGAGLILDLVRGLLWGAGFAIARALWLPILLALLVLGGWAWWWSAVHHLPLLDGAQHILGWARQTAACVIPAARRYP</sequence>
<keyword evidence="1" id="KW-0812">Transmembrane</keyword>
<dbReference type="EMBL" id="JQSG02000002">
    <property type="protein sequence ID" value="OBS10274.1"/>
    <property type="molecule type" value="Genomic_DNA"/>
</dbReference>
<gene>
    <name evidence="2" type="ORF">Thpro_021324</name>
</gene>
<organism evidence="2 3">
    <name type="scientific">Acidihalobacter prosperus</name>
    <dbReference type="NCBI Taxonomy" id="160660"/>
    <lineage>
        <taxon>Bacteria</taxon>
        <taxon>Pseudomonadati</taxon>
        <taxon>Pseudomonadota</taxon>
        <taxon>Gammaproteobacteria</taxon>
        <taxon>Chromatiales</taxon>
        <taxon>Ectothiorhodospiraceae</taxon>
        <taxon>Acidihalobacter</taxon>
    </lineage>
</organism>
<keyword evidence="1" id="KW-0472">Membrane</keyword>
<name>A0A1A6C6T6_9GAMM</name>
<proteinExistence type="predicted"/>
<evidence type="ECO:0000313" key="3">
    <source>
        <dbReference type="Proteomes" id="UP000029273"/>
    </source>
</evidence>